<dbReference type="PROSITE" id="PS50931">
    <property type="entry name" value="HTH_LYSR"/>
    <property type="match status" value="1"/>
</dbReference>
<dbReference type="GO" id="GO:0032993">
    <property type="term" value="C:protein-DNA complex"/>
    <property type="evidence" value="ECO:0007669"/>
    <property type="project" value="TreeGrafter"/>
</dbReference>
<keyword evidence="4" id="KW-0804">Transcription</keyword>
<reference evidence="6 7" key="1">
    <citation type="submission" date="2016-10" db="EMBL/GenBank/DDBJ databases">
        <authorList>
            <person name="de Groot N.N."/>
        </authorList>
    </citation>
    <scope>NUCLEOTIDE SEQUENCE [LARGE SCALE GENOMIC DNA]</scope>
    <source>
        <strain evidence="6 7">DSM 14045</strain>
    </source>
</reference>
<evidence type="ECO:0000256" key="4">
    <source>
        <dbReference type="ARBA" id="ARBA00023163"/>
    </source>
</evidence>
<dbReference type="Gene3D" id="3.40.190.10">
    <property type="entry name" value="Periplasmic binding protein-like II"/>
    <property type="match status" value="2"/>
</dbReference>
<dbReference type="GO" id="GO:0003677">
    <property type="term" value="F:DNA binding"/>
    <property type="evidence" value="ECO:0007669"/>
    <property type="project" value="UniProtKB-KW"/>
</dbReference>
<keyword evidence="2" id="KW-0805">Transcription regulation</keyword>
<dbReference type="InterPro" id="IPR000847">
    <property type="entry name" value="LysR_HTH_N"/>
</dbReference>
<dbReference type="InterPro" id="IPR036388">
    <property type="entry name" value="WH-like_DNA-bd_sf"/>
</dbReference>
<dbReference type="PANTHER" id="PTHR30346">
    <property type="entry name" value="TRANSCRIPTIONAL DUAL REGULATOR HCAR-RELATED"/>
    <property type="match status" value="1"/>
</dbReference>
<sequence>MTLQQLNQVIVIADAGSMNEASKRLFVSQPNLSSVVKELEEETGITIFLRSNRGIVITPEGEEFIGYAKQVIQQYDLLRERYNSSSVKKKFSVSTQHYSFAVEAFVEMVKTFGMDEYEFAIHETKTNIVIENVKNMKSEIGVLYLSEFNEKIMRKIFSENSLIFKELFVCDTFVYLWRGHPLADKKIISMKDLENYPCLAFEQGTNNSFYFAEEMKSTFQYKQIIRGDDRATMLNLMRGLLGFTLCSGIISENLNGNDYVAIPLKESEKMHIGYIMHKGAKLSPLGERYVQELKQYQNKVL</sequence>
<dbReference type="Proteomes" id="UP000183918">
    <property type="component" value="Unassembled WGS sequence"/>
</dbReference>
<evidence type="ECO:0000313" key="6">
    <source>
        <dbReference type="EMBL" id="SDY04939.1"/>
    </source>
</evidence>
<organism evidence="6 7">
    <name type="scientific">Lachnobacterium bovis DSM 14045</name>
    <dbReference type="NCBI Taxonomy" id="1122142"/>
    <lineage>
        <taxon>Bacteria</taxon>
        <taxon>Bacillati</taxon>
        <taxon>Bacillota</taxon>
        <taxon>Clostridia</taxon>
        <taxon>Lachnospirales</taxon>
        <taxon>Lachnospiraceae</taxon>
        <taxon>Lachnobacterium</taxon>
    </lineage>
</organism>
<dbReference type="SUPFAM" id="SSF46785">
    <property type="entry name" value="Winged helix' DNA-binding domain"/>
    <property type="match status" value="1"/>
</dbReference>
<dbReference type="RefSeq" id="WP_074716042.1">
    <property type="nucleotide sequence ID" value="NZ_FNPG01000007.1"/>
</dbReference>
<keyword evidence="3 6" id="KW-0238">DNA-binding</keyword>
<gene>
    <name evidence="6" type="ORF">SAMN02910414_00594</name>
</gene>
<dbReference type="OrthoDB" id="9803714at2"/>
<dbReference type="Gene3D" id="1.10.10.10">
    <property type="entry name" value="Winged helix-like DNA-binding domain superfamily/Winged helix DNA-binding domain"/>
    <property type="match status" value="1"/>
</dbReference>
<protein>
    <submittedName>
        <fullName evidence="6">DNA-binding transcriptional regulator, LysR family</fullName>
    </submittedName>
</protein>
<keyword evidence="7" id="KW-1185">Reference proteome</keyword>
<accession>A0A1H3GRH9</accession>
<dbReference type="CDD" id="cd05466">
    <property type="entry name" value="PBP2_LTTR_substrate"/>
    <property type="match status" value="1"/>
</dbReference>
<dbReference type="Pfam" id="PF03466">
    <property type="entry name" value="LysR_substrate"/>
    <property type="match status" value="1"/>
</dbReference>
<evidence type="ECO:0000256" key="1">
    <source>
        <dbReference type="ARBA" id="ARBA00009437"/>
    </source>
</evidence>
<dbReference type="Pfam" id="PF00126">
    <property type="entry name" value="HTH_1"/>
    <property type="match status" value="1"/>
</dbReference>
<dbReference type="PANTHER" id="PTHR30346:SF0">
    <property type="entry name" value="HCA OPERON TRANSCRIPTIONAL ACTIVATOR HCAR"/>
    <property type="match status" value="1"/>
</dbReference>
<evidence type="ECO:0000256" key="2">
    <source>
        <dbReference type="ARBA" id="ARBA00023015"/>
    </source>
</evidence>
<proteinExistence type="inferred from homology"/>
<evidence type="ECO:0000256" key="3">
    <source>
        <dbReference type="ARBA" id="ARBA00023125"/>
    </source>
</evidence>
<dbReference type="AlphaFoldDB" id="A0A1H3GRH9"/>
<dbReference type="eggNOG" id="COG0583">
    <property type="taxonomic scope" value="Bacteria"/>
</dbReference>
<dbReference type="PRINTS" id="PR00039">
    <property type="entry name" value="HTHLYSR"/>
</dbReference>
<name>A0A1H3GRH9_9FIRM</name>
<feature type="domain" description="HTH lysR-type" evidence="5">
    <location>
        <begin position="1"/>
        <end position="58"/>
    </location>
</feature>
<dbReference type="EMBL" id="FNPG01000007">
    <property type="protein sequence ID" value="SDY04939.1"/>
    <property type="molecule type" value="Genomic_DNA"/>
</dbReference>
<evidence type="ECO:0000313" key="7">
    <source>
        <dbReference type="Proteomes" id="UP000183918"/>
    </source>
</evidence>
<evidence type="ECO:0000259" key="5">
    <source>
        <dbReference type="PROSITE" id="PS50931"/>
    </source>
</evidence>
<dbReference type="InterPro" id="IPR005119">
    <property type="entry name" value="LysR_subst-bd"/>
</dbReference>
<comment type="similarity">
    <text evidence="1">Belongs to the LysR transcriptional regulatory family.</text>
</comment>
<dbReference type="GO" id="GO:0003700">
    <property type="term" value="F:DNA-binding transcription factor activity"/>
    <property type="evidence" value="ECO:0007669"/>
    <property type="project" value="InterPro"/>
</dbReference>
<dbReference type="SUPFAM" id="SSF53850">
    <property type="entry name" value="Periplasmic binding protein-like II"/>
    <property type="match status" value="1"/>
</dbReference>
<dbReference type="InterPro" id="IPR036390">
    <property type="entry name" value="WH_DNA-bd_sf"/>
</dbReference>